<dbReference type="InterPro" id="IPR015995">
    <property type="entry name" value="MlrC_N"/>
</dbReference>
<evidence type="ECO:0000313" key="4">
    <source>
        <dbReference type="Proteomes" id="UP000636960"/>
    </source>
</evidence>
<dbReference type="AlphaFoldDB" id="A0A919MYA4"/>
<feature type="domain" description="Microcystin LR degradation protein MlrC C-terminal" evidence="1">
    <location>
        <begin position="295"/>
        <end position="469"/>
    </location>
</feature>
<organism evidence="3 4">
    <name type="scientific">Paractinoplanes rishiriensis</name>
    <dbReference type="NCBI Taxonomy" id="1050105"/>
    <lineage>
        <taxon>Bacteria</taxon>
        <taxon>Bacillati</taxon>
        <taxon>Actinomycetota</taxon>
        <taxon>Actinomycetes</taxon>
        <taxon>Micromonosporales</taxon>
        <taxon>Micromonosporaceae</taxon>
        <taxon>Paractinoplanes</taxon>
    </lineage>
</organism>
<evidence type="ECO:0000313" key="3">
    <source>
        <dbReference type="EMBL" id="GIE99938.1"/>
    </source>
</evidence>
<evidence type="ECO:0000259" key="2">
    <source>
        <dbReference type="Pfam" id="PF07364"/>
    </source>
</evidence>
<reference evidence="3" key="1">
    <citation type="submission" date="2021-01" db="EMBL/GenBank/DDBJ databases">
        <title>Whole genome shotgun sequence of Actinoplanes rishiriensis NBRC 108556.</title>
        <authorList>
            <person name="Komaki H."/>
            <person name="Tamura T."/>
        </authorList>
    </citation>
    <scope>NUCLEOTIDE SEQUENCE</scope>
    <source>
        <strain evidence="3">NBRC 108556</strain>
    </source>
</reference>
<sequence>MRIGLGGIWQETNTFAPQVTTLEDFRRYQLFEGPELVSALAGTGTELGGAIGAARFHRVEPVGLLFGAALPAGTVDRAAFETMLAAVVERARHGPVLDGLVLSLHGAMVVDGHPDPEAEIVAVLRDALGSLPIGVTLDYHANAGERLAGLADVLCGYRSYPHTDMAERGAEALEAVLRMVRSGRRPRTHLVKLPLLTVPHAQEDAAEPMRSILAAAEALRAEPGVWAASALPGFAYAETDRLGFAVYVAADYRAEELARELAATVWERRAEFAAPLVDPDQAAAAVTQGAGPVVLVDVADNVGGGSPGDGTAMLHALARQRVSGAVAVLWDPGAVDRIFGVTGDAVVVQAGGHSDPAMGPPFLAEGRVRRYDGVTYLRSGSYMRGQRVDMGRVAVVQAPIGEIVLTERRVVPFDDDHLAAVEVRPRQARAIVAKGAIAWKAAFGPYCARSIYVRTPGYCPAAVDQLPYRDRPTPLYPLDQDPVWEAALVKSLRPTD</sequence>
<feature type="domain" description="Microcystin LR degradation protein MlrC N-terminal" evidence="2">
    <location>
        <begin position="2"/>
        <end position="285"/>
    </location>
</feature>
<protein>
    <submittedName>
        <fullName evidence="3">Microcystinase C</fullName>
    </submittedName>
</protein>
<evidence type="ECO:0000259" key="1">
    <source>
        <dbReference type="Pfam" id="PF07171"/>
    </source>
</evidence>
<proteinExistence type="predicted"/>
<dbReference type="Pfam" id="PF07171">
    <property type="entry name" value="MlrC_C"/>
    <property type="match status" value="1"/>
</dbReference>
<dbReference type="PIRSF" id="PIRSF012702">
    <property type="entry name" value="UCP012702"/>
    <property type="match status" value="1"/>
</dbReference>
<dbReference type="Pfam" id="PF07364">
    <property type="entry name" value="DUF1485"/>
    <property type="match status" value="1"/>
</dbReference>
<comment type="caution">
    <text evidence="3">The sequence shown here is derived from an EMBL/GenBank/DDBJ whole genome shotgun (WGS) entry which is preliminary data.</text>
</comment>
<keyword evidence="4" id="KW-1185">Reference proteome</keyword>
<dbReference type="EMBL" id="BOMV01000078">
    <property type="protein sequence ID" value="GIE99938.1"/>
    <property type="molecule type" value="Genomic_DNA"/>
</dbReference>
<dbReference type="RefSeq" id="WP_203787148.1">
    <property type="nucleotide sequence ID" value="NZ_BOMV01000078.1"/>
</dbReference>
<gene>
    <name evidence="3" type="ORF">Ari01nite_74030</name>
</gene>
<name>A0A919MYA4_9ACTN</name>
<accession>A0A919MYA4</accession>
<dbReference type="InterPro" id="IPR009197">
    <property type="entry name" value="MlrC"/>
</dbReference>
<dbReference type="Proteomes" id="UP000636960">
    <property type="component" value="Unassembled WGS sequence"/>
</dbReference>
<dbReference type="InterPro" id="IPR010799">
    <property type="entry name" value="MlrC_C"/>
</dbReference>